<dbReference type="STRING" id="512565.AMIS_23280"/>
<dbReference type="KEGG" id="ams:AMIS_23280"/>
<evidence type="ECO:0000313" key="3">
    <source>
        <dbReference type="Proteomes" id="UP000007882"/>
    </source>
</evidence>
<accession>I0H3G1</accession>
<evidence type="ECO:0000313" key="2">
    <source>
        <dbReference type="EMBL" id="BAL87548.1"/>
    </source>
</evidence>
<dbReference type="Proteomes" id="UP000007882">
    <property type="component" value="Chromosome"/>
</dbReference>
<dbReference type="HOGENOM" id="CLU_1523068_0_0_11"/>
<name>I0H3G1_ACTM4</name>
<feature type="region of interest" description="Disordered" evidence="1">
    <location>
        <begin position="105"/>
        <end position="167"/>
    </location>
</feature>
<dbReference type="OrthoDB" id="3829170at2"/>
<protein>
    <submittedName>
        <fullName evidence="2">Uncharacterized protein</fullName>
    </submittedName>
</protein>
<feature type="compositionally biased region" description="Basic residues" evidence="1">
    <location>
        <begin position="119"/>
        <end position="132"/>
    </location>
</feature>
<dbReference type="AlphaFoldDB" id="I0H3G1"/>
<dbReference type="PATRIC" id="fig|512565.3.peg.2324"/>
<feature type="compositionally biased region" description="Basic and acidic residues" evidence="1">
    <location>
        <begin position="135"/>
        <end position="147"/>
    </location>
</feature>
<gene>
    <name evidence="2" type="ordered locus">AMIS_23280</name>
</gene>
<dbReference type="RefSeq" id="WP_014442443.1">
    <property type="nucleotide sequence ID" value="NC_017093.1"/>
</dbReference>
<organism evidence="2 3">
    <name type="scientific">Actinoplanes missouriensis (strain ATCC 14538 / DSM 43046 / CBS 188.64 / JCM 3121 / NBRC 102363 / NCIMB 12654 / NRRL B-3342 / UNCC 431)</name>
    <dbReference type="NCBI Taxonomy" id="512565"/>
    <lineage>
        <taxon>Bacteria</taxon>
        <taxon>Bacillati</taxon>
        <taxon>Actinomycetota</taxon>
        <taxon>Actinomycetes</taxon>
        <taxon>Micromonosporales</taxon>
        <taxon>Micromonosporaceae</taxon>
        <taxon>Actinoplanes</taxon>
    </lineage>
</organism>
<dbReference type="EMBL" id="AP012319">
    <property type="protein sequence ID" value="BAL87548.1"/>
    <property type="molecule type" value="Genomic_DNA"/>
</dbReference>
<sequence>MDALLGSLTETELALVRETDPDRIATLDEDALIELHNRVRRARNKYVKAYRRRAADRVGEAGGRGKAHAQNARRRAKAEVFEGLLAAVSQQLAVLARASAEAYEVERLKAEPPPPAPKPRQKPQKAKQKKVAPQRTDKRPNSPDLRKRAASTRATNARQQARKDKRS</sequence>
<dbReference type="eggNOG" id="ENOG5032SKJ">
    <property type="taxonomic scope" value="Bacteria"/>
</dbReference>
<reference evidence="2 3" key="1">
    <citation type="submission" date="2012-02" db="EMBL/GenBank/DDBJ databases">
        <title>Complete genome sequence of Actinoplanes missouriensis 431 (= NBRC 102363).</title>
        <authorList>
            <person name="Ohnishi Y."/>
            <person name="Ishikawa J."/>
            <person name="Sekine M."/>
            <person name="Hosoyama A."/>
            <person name="Harada T."/>
            <person name="Narita H."/>
            <person name="Hata T."/>
            <person name="Konno Y."/>
            <person name="Tutikane K."/>
            <person name="Fujita N."/>
            <person name="Horinouchi S."/>
            <person name="Hayakawa M."/>
        </authorList>
    </citation>
    <scope>NUCLEOTIDE SEQUENCE [LARGE SCALE GENOMIC DNA]</scope>
    <source>
        <strain evidence="3">ATCC 14538 / DSM 43046 / CBS 188.64 / JCM 3121 / NBRC 102363 / NCIMB 12654 / NRRL B-3342 / UNCC 431</strain>
    </source>
</reference>
<proteinExistence type="predicted"/>
<evidence type="ECO:0000256" key="1">
    <source>
        <dbReference type="SAM" id="MobiDB-lite"/>
    </source>
</evidence>
<keyword evidence="3" id="KW-1185">Reference proteome</keyword>